<reference evidence="3" key="1">
    <citation type="journal article" date="2019" name="Int. J. Syst. Evol. Microbiol.">
        <title>The Global Catalogue of Microorganisms (GCM) 10K type strain sequencing project: providing services to taxonomists for standard genome sequencing and annotation.</title>
        <authorList>
            <consortium name="The Broad Institute Genomics Platform"/>
            <consortium name="The Broad Institute Genome Sequencing Center for Infectious Disease"/>
            <person name="Wu L."/>
            <person name="Ma J."/>
        </authorList>
    </citation>
    <scope>NUCLEOTIDE SEQUENCE [LARGE SCALE GENOMIC DNA]</scope>
    <source>
        <strain evidence="3">JCM 18055</strain>
    </source>
</reference>
<evidence type="ECO:0000313" key="2">
    <source>
        <dbReference type="EMBL" id="GAA4677048.1"/>
    </source>
</evidence>
<dbReference type="Proteomes" id="UP001500325">
    <property type="component" value="Unassembled WGS sequence"/>
</dbReference>
<gene>
    <name evidence="2" type="ORF">GCM10023215_06920</name>
</gene>
<dbReference type="Gene3D" id="3.30.750.24">
    <property type="entry name" value="STAS domain"/>
    <property type="match status" value="1"/>
</dbReference>
<dbReference type="Pfam" id="PF01740">
    <property type="entry name" value="STAS"/>
    <property type="match status" value="1"/>
</dbReference>
<accession>A0ABP8W294</accession>
<dbReference type="EMBL" id="BAABIC010000002">
    <property type="protein sequence ID" value="GAA4677048.1"/>
    <property type="molecule type" value="Genomic_DNA"/>
</dbReference>
<proteinExistence type="predicted"/>
<protein>
    <recommendedName>
        <fullName evidence="1">STAS domain-containing protein</fullName>
    </recommendedName>
</protein>
<dbReference type="InterPro" id="IPR036513">
    <property type="entry name" value="STAS_dom_sf"/>
</dbReference>
<evidence type="ECO:0000313" key="3">
    <source>
        <dbReference type="Proteomes" id="UP001500325"/>
    </source>
</evidence>
<dbReference type="InterPro" id="IPR002645">
    <property type="entry name" value="STAS_dom"/>
</dbReference>
<comment type="caution">
    <text evidence="2">The sequence shown here is derived from an EMBL/GenBank/DDBJ whole genome shotgun (WGS) entry which is preliminary data.</text>
</comment>
<keyword evidence="3" id="KW-1185">Reference proteome</keyword>
<feature type="domain" description="STAS" evidence="1">
    <location>
        <begin position="71"/>
        <end position="177"/>
    </location>
</feature>
<evidence type="ECO:0000259" key="1">
    <source>
        <dbReference type="PROSITE" id="PS50801"/>
    </source>
</evidence>
<name>A0ABP8W294_9PSEU</name>
<dbReference type="CDD" id="cd07043">
    <property type="entry name" value="STAS_anti-anti-sigma_factors"/>
    <property type="match status" value="1"/>
</dbReference>
<dbReference type="SUPFAM" id="SSF52091">
    <property type="entry name" value="SpoIIaa-like"/>
    <property type="match status" value="1"/>
</dbReference>
<organism evidence="2 3">
    <name type="scientific">Pseudonocardia yuanmonensis</name>
    <dbReference type="NCBI Taxonomy" id="1095914"/>
    <lineage>
        <taxon>Bacteria</taxon>
        <taxon>Bacillati</taxon>
        <taxon>Actinomycetota</taxon>
        <taxon>Actinomycetes</taxon>
        <taxon>Pseudonocardiales</taxon>
        <taxon>Pseudonocardiaceae</taxon>
        <taxon>Pseudonocardia</taxon>
    </lineage>
</organism>
<dbReference type="PROSITE" id="PS50801">
    <property type="entry name" value="STAS"/>
    <property type="match status" value="1"/>
</dbReference>
<sequence>MVIAITPSCNGLTPLLLGARGKIVRRPTAALGAWTFVAPGVGKIPGGTGLVSRGAGKQMTVSVRMLPGLVVRRVIAAPPEVAVVTLGGDIDLRNCEDLALILAQIADDRAVRSVVVDLLAVPFLAACGVRCLARVREEIECDGRRISLVVRAGPGAVRRVLDLVGGFDVVECVPVGR</sequence>